<sequence>MPSNRVAWVEGEAQAKDIIFALADEIVGAKLPFNVNNRWEKVLESKSTKWVTYKKNSRDGVAGVYRHTNGKQYPVIKLKNNLGLTITNSGTPVQLVDDNGFVYETVQNSTANVKTGRKFQVNTFTVDGNTILVPNALAVLVDDPENKIHEKQAWIVTQKKLPLLGGDPVSDSEWNEFQLVCKMPDDWTYLLKNGTVNVYYSSYTNSSNTYWANTTMGAGAPYTFTETFYTADVTNTADDVVVLKSVPDVPAGVSPATFYIMLQAPVGQYNYFNVSQGEGFSGVPAGGESESTYIKACDISTVKVGGTPTIINQKEAEKQYLLQTDPMNKSRFQPPTVSWVMDGNIPVVSPPAHFFYGADSTVTWLANKKRRADYWVGYWLSINNNRVSFVLEGDPAPDMDAYYRTFGYLGKITPFADYDHTGNFGITVGMGQLTADRTGFLPENIKPDKNTIYAGYGRYTSNGMTSVSMLRTRSSVLFQAYYPAFITQLPNYSGVGTIPPELSTLIIEKSGFQASAWTDRYHASPIYLVHQYEGYRGYLEGVVAINDHNLINMDELVVDTEEWKDPEDHSKGTWTEVYKFFSVKSDVNFLKSSANPDECSVALLKEIR</sequence>
<proteinExistence type="predicted"/>
<evidence type="ECO:0000313" key="2">
    <source>
        <dbReference type="Proteomes" id="UP000186058"/>
    </source>
</evidence>
<dbReference type="EMBL" id="LVWI01000014">
    <property type="protein sequence ID" value="OKP89545.1"/>
    <property type="molecule type" value="Genomic_DNA"/>
</dbReference>
<dbReference type="RefSeq" id="WP_074106919.1">
    <property type="nucleotide sequence ID" value="NZ_LVWI01000014.1"/>
</dbReference>
<comment type="caution">
    <text evidence="1">The sequence shown here is derived from an EMBL/GenBank/DDBJ whole genome shotgun (WGS) entry which is preliminary data.</text>
</comment>
<name>A0ABX3EVD8_9BACL</name>
<dbReference type="Proteomes" id="UP000186058">
    <property type="component" value="Unassembled WGS sequence"/>
</dbReference>
<reference evidence="1 2" key="1">
    <citation type="submission" date="2016-03" db="EMBL/GenBank/DDBJ databases">
        <authorList>
            <person name="Sant'Anna F.H."/>
            <person name="Ambrosini A."/>
            <person name="Souza R."/>
            <person name="Bach E."/>
            <person name="Fernandes G."/>
            <person name="Balsanelli E."/>
            <person name="Baura V.A."/>
            <person name="Souza E.M."/>
            <person name="Passaglia L."/>
        </authorList>
    </citation>
    <scope>NUCLEOTIDE SEQUENCE [LARGE SCALE GENOMIC DNA]</scope>
    <source>
        <strain evidence="1 2">P26E</strain>
    </source>
</reference>
<accession>A0ABX3EVD8</accession>
<organism evidence="1 2">
    <name type="scientific">Paenibacillus helianthi</name>
    <dbReference type="NCBI Taxonomy" id="1349432"/>
    <lineage>
        <taxon>Bacteria</taxon>
        <taxon>Bacillati</taxon>
        <taxon>Bacillota</taxon>
        <taxon>Bacilli</taxon>
        <taxon>Bacillales</taxon>
        <taxon>Paenibacillaceae</taxon>
        <taxon>Paenibacillus</taxon>
    </lineage>
</organism>
<evidence type="ECO:0000313" key="1">
    <source>
        <dbReference type="EMBL" id="OKP89545.1"/>
    </source>
</evidence>
<evidence type="ECO:0008006" key="3">
    <source>
        <dbReference type="Google" id="ProtNLM"/>
    </source>
</evidence>
<keyword evidence="2" id="KW-1185">Reference proteome</keyword>
<gene>
    <name evidence="1" type="ORF">A3844_06070</name>
</gene>
<protein>
    <recommendedName>
        <fullName evidence="3">DUF5704 domain-containing protein</fullName>
    </recommendedName>
</protein>